<dbReference type="InterPro" id="IPR011078">
    <property type="entry name" value="PyrdxlP_homeostasis"/>
</dbReference>
<evidence type="ECO:0000256" key="4">
    <source>
        <dbReference type="RuleBase" id="RU004514"/>
    </source>
</evidence>
<comment type="caution">
    <text evidence="6">The sequence shown here is derived from an EMBL/GenBank/DDBJ whole genome shotgun (WGS) entry which is preliminary data.</text>
</comment>
<dbReference type="Gene3D" id="3.20.20.10">
    <property type="entry name" value="Alanine racemase"/>
    <property type="match status" value="1"/>
</dbReference>
<dbReference type="PIRSF" id="PIRSF004848">
    <property type="entry name" value="YBL036c_PLPDEIII"/>
    <property type="match status" value="1"/>
</dbReference>
<dbReference type="NCBIfam" id="TIGR00044">
    <property type="entry name" value="YggS family pyridoxal phosphate-dependent enzyme"/>
    <property type="match status" value="1"/>
</dbReference>
<evidence type="ECO:0000313" key="7">
    <source>
        <dbReference type="Proteomes" id="UP000250918"/>
    </source>
</evidence>
<dbReference type="HAMAP" id="MF_02087">
    <property type="entry name" value="PLP_homeostasis"/>
    <property type="match status" value="1"/>
</dbReference>
<feature type="modified residue" description="N6-(pyridoxal phosphate)lysine" evidence="2 3">
    <location>
        <position position="39"/>
    </location>
</feature>
<dbReference type="GO" id="GO:0030170">
    <property type="term" value="F:pyridoxal phosphate binding"/>
    <property type="evidence" value="ECO:0007669"/>
    <property type="project" value="UniProtKB-UniRule"/>
</dbReference>
<accession>A0A855X306</accession>
<reference evidence="6 7" key="1">
    <citation type="journal article" date="2018" name="ISME J.">
        <title>A methanotrophic archaeon couples anaerobic oxidation of methane to Fe(III) reduction.</title>
        <authorList>
            <person name="Cai C."/>
            <person name="Leu A.O."/>
            <person name="Xie G.J."/>
            <person name="Guo J."/>
            <person name="Feng Y."/>
            <person name="Zhao J.X."/>
            <person name="Tyson G.W."/>
            <person name="Yuan Z."/>
            <person name="Hu S."/>
        </authorList>
    </citation>
    <scope>NUCLEOTIDE SEQUENCE [LARGE SCALE GENOMIC DNA]</scope>
    <source>
        <strain evidence="6">FeB_12</strain>
    </source>
</reference>
<keyword evidence="1 2" id="KW-0663">Pyridoxal phosphate</keyword>
<sequence length="230" mass="24835">MSQSPAITEHLVQLKLELARICADCGRDPASVTILAVTKTHPAEILRQAVAAGLTDIGENRVQEAEGKFAQTGHIARFHLIGHLQSNKAKKAVRLFDVIQSVDSPGIALEISRRAGEVGKTIECLIEVNSSGEPQKFGVLPPEVIALAGEIGRLPNIKLTGLMTVGPLTDDPSQIRAAFRQCRELFEQMKAEISRDIAVLSMGMSGDYPIAVEEGSTMIRIGTLLFGERE</sequence>
<comment type="cofactor">
    <cofactor evidence="3">
        <name>pyridoxal 5'-phosphate</name>
        <dbReference type="ChEBI" id="CHEBI:597326"/>
    </cofactor>
</comment>
<dbReference type="FunFam" id="3.20.20.10:FF:000018">
    <property type="entry name" value="Pyridoxal phosphate homeostasis protein"/>
    <property type="match status" value="1"/>
</dbReference>
<comment type="function">
    <text evidence="2">Pyridoxal 5'-phosphate (PLP)-binding protein, which is involved in PLP homeostasis.</text>
</comment>
<dbReference type="CDD" id="cd00635">
    <property type="entry name" value="PLPDE_III_YBL036c_like"/>
    <property type="match status" value="1"/>
</dbReference>
<evidence type="ECO:0000256" key="1">
    <source>
        <dbReference type="ARBA" id="ARBA00022898"/>
    </source>
</evidence>
<dbReference type="EMBL" id="PQAP01000047">
    <property type="protein sequence ID" value="PWB73828.1"/>
    <property type="molecule type" value="Genomic_DNA"/>
</dbReference>
<dbReference type="PANTHER" id="PTHR10146:SF14">
    <property type="entry name" value="PYRIDOXAL PHOSPHATE HOMEOSTASIS PROTEIN"/>
    <property type="match status" value="1"/>
</dbReference>
<evidence type="ECO:0000256" key="3">
    <source>
        <dbReference type="PIRSR" id="PIRSR004848-1"/>
    </source>
</evidence>
<evidence type="ECO:0000313" key="6">
    <source>
        <dbReference type="EMBL" id="PWB73828.1"/>
    </source>
</evidence>
<dbReference type="AlphaFoldDB" id="A0A855X306"/>
<evidence type="ECO:0000259" key="5">
    <source>
        <dbReference type="Pfam" id="PF01168"/>
    </source>
</evidence>
<organism evidence="6 7">
    <name type="scientific">candidate division GN15 bacterium</name>
    <dbReference type="NCBI Taxonomy" id="2072418"/>
    <lineage>
        <taxon>Bacteria</taxon>
        <taxon>candidate division GN15</taxon>
    </lineage>
</organism>
<protein>
    <recommendedName>
        <fullName evidence="2">Pyridoxal phosphate homeostasis protein</fullName>
        <shortName evidence="2">PLP homeostasis protein</shortName>
    </recommendedName>
</protein>
<evidence type="ECO:0000256" key="2">
    <source>
        <dbReference type="HAMAP-Rule" id="MF_02087"/>
    </source>
</evidence>
<feature type="domain" description="Alanine racemase N-terminal" evidence="5">
    <location>
        <begin position="32"/>
        <end position="229"/>
    </location>
</feature>
<proteinExistence type="inferred from homology"/>
<dbReference type="Proteomes" id="UP000250918">
    <property type="component" value="Unassembled WGS sequence"/>
</dbReference>
<dbReference type="SUPFAM" id="SSF51419">
    <property type="entry name" value="PLP-binding barrel"/>
    <property type="match status" value="1"/>
</dbReference>
<dbReference type="InterPro" id="IPR029066">
    <property type="entry name" value="PLP-binding_barrel"/>
</dbReference>
<dbReference type="Pfam" id="PF01168">
    <property type="entry name" value="Ala_racemase_N"/>
    <property type="match status" value="1"/>
</dbReference>
<name>A0A855X306_9BACT</name>
<gene>
    <name evidence="6" type="ORF">C3F09_04720</name>
</gene>
<dbReference type="InterPro" id="IPR001608">
    <property type="entry name" value="Ala_racemase_N"/>
</dbReference>
<dbReference type="PANTHER" id="PTHR10146">
    <property type="entry name" value="PROLINE SYNTHETASE CO-TRANSCRIBED BACTERIAL HOMOLOG PROTEIN"/>
    <property type="match status" value="1"/>
</dbReference>
<comment type="similarity">
    <text evidence="2 4">Belongs to the pyridoxal phosphate-binding protein YggS/PROSC family.</text>
</comment>